<sequence>MELKKLALTINDFDFIRELMYEESGIYIQDDRMDFVYQRLIDLVQAERCTSFSDYCQLLQDKPPEQVHDLVCALTTNLTHFFRESHHFDFLRKNNIT</sequence>
<dbReference type="InterPro" id="IPR036804">
    <property type="entry name" value="CheR_N_sf"/>
</dbReference>
<keyword evidence="3" id="KW-0949">S-adenosyl-L-methionine</keyword>
<keyword evidence="2" id="KW-0808">Transferase</keyword>
<dbReference type="InterPro" id="IPR050903">
    <property type="entry name" value="Bact_Chemotaxis_MeTrfase"/>
</dbReference>
<dbReference type="Proteomes" id="UP000094329">
    <property type="component" value="Unassembled WGS sequence"/>
</dbReference>
<dbReference type="PROSITE" id="PS50123">
    <property type="entry name" value="CHER"/>
    <property type="match status" value="1"/>
</dbReference>
<name>A0ABX3A1L2_9GAMM</name>
<dbReference type="Pfam" id="PF03705">
    <property type="entry name" value="CheR_N"/>
    <property type="match status" value="1"/>
</dbReference>
<evidence type="ECO:0000313" key="6">
    <source>
        <dbReference type="Proteomes" id="UP000094329"/>
    </source>
</evidence>
<proteinExistence type="predicted"/>
<dbReference type="InterPro" id="IPR022641">
    <property type="entry name" value="CheR_N"/>
</dbReference>
<feature type="domain" description="CheR-type methyltransferase" evidence="4">
    <location>
        <begin position="1"/>
        <end position="97"/>
    </location>
</feature>
<evidence type="ECO:0000313" key="5">
    <source>
        <dbReference type="EMBL" id="ODN42112.1"/>
    </source>
</evidence>
<dbReference type="SUPFAM" id="SSF47757">
    <property type="entry name" value="Chemotaxis receptor methyltransferase CheR, N-terminal domain"/>
    <property type="match status" value="1"/>
</dbReference>
<dbReference type="EMBL" id="MDTU01000001">
    <property type="protein sequence ID" value="ODN42112.1"/>
    <property type="molecule type" value="Genomic_DNA"/>
</dbReference>
<evidence type="ECO:0000256" key="2">
    <source>
        <dbReference type="ARBA" id="ARBA00022679"/>
    </source>
</evidence>
<keyword evidence="6" id="KW-1185">Reference proteome</keyword>
<gene>
    <name evidence="5" type="ORF">BGC07_03060</name>
</gene>
<dbReference type="InterPro" id="IPR000780">
    <property type="entry name" value="CheR_MeTrfase"/>
</dbReference>
<evidence type="ECO:0000256" key="3">
    <source>
        <dbReference type="ARBA" id="ARBA00022691"/>
    </source>
</evidence>
<protein>
    <recommendedName>
        <fullName evidence="4">CheR-type methyltransferase domain-containing protein</fullName>
    </recommendedName>
</protein>
<evidence type="ECO:0000259" key="4">
    <source>
        <dbReference type="PROSITE" id="PS50123"/>
    </source>
</evidence>
<dbReference type="RefSeq" id="WP_069311911.1">
    <property type="nucleotide sequence ID" value="NZ_MDTU01000001.1"/>
</dbReference>
<reference evidence="5 6" key="1">
    <citation type="submission" date="2016-08" db="EMBL/GenBank/DDBJ databases">
        <title>Draft genome sequence of Candidatus Piscirickettsia litoralis, from seawater.</title>
        <authorList>
            <person name="Wan X."/>
            <person name="Lee A.J."/>
            <person name="Hou S."/>
            <person name="Donachie S.P."/>
        </authorList>
    </citation>
    <scope>NUCLEOTIDE SEQUENCE [LARGE SCALE GENOMIC DNA]</scope>
    <source>
        <strain evidence="5 6">Y2</strain>
    </source>
</reference>
<evidence type="ECO:0000256" key="1">
    <source>
        <dbReference type="ARBA" id="ARBA00022603"/>
    </source>
</evidence>
<keyword evidence="1" id="KW-0489">Methyltransferase</keyword>
<accession>A0ABX3A1L2</accession>
<dbReference type="Gene3D" id="1.10.155.10">
    <property type="entry name" value="Chemotaxis receptor methyltransferase CheR, N-terminal domain"/>
    <property type="match status" value="1"/>
</dbReference>
<comment type="caution">
    <text evidence="5">The sequence shown here is derived from an EMBL/GenBank/DDBJ whole genome shotgun (WGS) entry which is preliminary data.</text>
</comment>
<dbReference type="PANTHER" id="PTHR24422">
    <property type="entry name" value="CHEMOTAXIS PROTEIN METHYLTRANSFERASE"/>
    <property type="match status" value="1"/>
</dbReference>
<dbReference type="PANTHER" id="PTHR24422:SF19">
    <property type="entry name" value="CHEMOTAXIS PROTEIN METHYLTRANSFERASE"/>
    <property type="match status" value="1"/>
</dbReference>
<organism evidence="5 6">
    <name type="scientific">Piscirickettsia litoralis</name>
    <dbReference type="NCBI Taxonomy" id="1891921"/>
    <lineage>
        <taxon>Bacteria</taxon>
        <taxon>Pseudomonadati</taxon>
        <taxon>Pseudomonadota</taxon>
        <taxon>Gammaproteobacteria</taxon>
        <taxon>Thiotrichales</taxon>
        <taxon>Piscirickettsiaceae</taxon>
        <taxon>Piscirickettsia</taxon>
    </lineage>
</organism>